<dbReference type="RefSeq" id="WP_283433682.1">
    <property type="nucleotide sequence ID" value="NZ_FXUG01000009.1"/>
</dbReference>
<dbReference type="SUPFAM" id="SSF110849">
    <property type="entry name" value="ParB/Sulfiredoxin"/>
    <property type="match status" value="1"/>
</dbReference>
<protein>
    <recommendedName>
        <fullName evidence="4">ParB/Sulfiredoxin domain-containing protein</fullName>
    </recommendedName>
</protein>
<sequence>MSRTPNEIPISRIGIDVGLQARVMLDEPTVVEYMRVAREAAEDDKPWPFPAVSMVGGYLIDGHHRYEAARRLGRSTILATEQPGETEADCIREAIAANAGHGLPRSNADKRRAVELALATWPDLSSRQIAKLCKLSHTSVNRIRTPEPDAEVELVPPCEEIETVVEVTQTPPTYTQPDELPAAEVEQVSPAPATKRVSQAKDDPRTHAKKTMAALEVAMRHAGDHRAEFKPADFQEFDSGIGHIWEIARAWSRDPRSSAVSEGNAHA</sequence>
<evidence type="ECO:0000256" key="1">
    <source>
        <dbReference type="SAM" id="MobiDB-lite"/>
    </source>
</evidence>
<dbReference type="EMBL" id="FXUG01000009">
    <property type="protein sequence ID" value="SMP65569.1"/>
    <property type="molecule type" value="Genomic_DNA"/>
</dbReference>
<dbReference type="Proteomes" id="UP001158067">
    <property type="component" value="Unassembled WGS sequence"/>
</dbReference>
<feature type="region of interest" description="Disordered" evidence="1">
    <location>
        <begin position="187"/>
        <end position="207"/>
    </location>
</feature>
<dbReference type="InterPro" id="IPR036086">
    <property type="entry name" value="ParB/Sulfiredoxin_sf"/>
</dbReference>
<organism evidence="2 3">
    <name type="scientific">Neorhodopirellula lusitana</name>
    <dbReference type="NCBI Taxonomy" id="445327"/>
    <lineage>
        <taxon>Bacteria</taxon>
        <taxon>Pseudomonadati</taxon>
        <taxon>Planctomycetota</taxon>
        <taxon>Planctomycetia</taxon>
        <taxon>Pirellulales</taxon>
        <taxon>Pirellulaceae</taxon>
        <taxon>Neorhodopirellula</taxon>
    </lineage>
</organism>
<evidence type="ECO:0000313" key="3">
    <source>
        <dbReference type="Proteomes" id="UP001158067"/>
    </source>
</evidence>
<evidence type="ECO:0008006" key="4">
    <source>
        <dbReference type="Google" id="ProtNLM"/>
    </source>
</evidence>
<evidence type="ECO:0000313" key="2">
    <source>
        <dbReference type="EMBL" id="SMP65569.1"/>
    </source>
</evidence>
<name>A0ABY1QAE5_9BACT</name>
<proteinExistence type="predicted"/>
<gene>
    <name evidence="2" type="ORF">SAMN06265222_10996</name>
</gene>
<accession>A0ABY1QAE5</accession>
<reference evidence="2 3" key="1">
    <citation type="submission" date="2017-05" db="EMBL/GenBank/DDBJ databases">
        <authorList>
            <person name="Varghese N."/>
            <person name="Submissions S."/>
        </authorList>
    </citation>
    <scope>NUCLEOTIDE SEQUENCE [LARGE SCALE GENOMIC DNA]</scope>
    <source>
        <strain evidence="2 3">DSM 25457</strain>
    </source>
</reference>
<comment type="caution">
    <text evidence="2">The sequence shown here is derived from an EMBL/GenBank/DDBJ whole genome shotgun (WGS) entry which is preliminary data.</text>
</comment>
<keyword evidence="3" id="KW-1185">Reference proteome</keyword>
<dbReference type="CDD" id="cd16387">
    <property type="entry name" value="ParB_N_Srx"/>
    <property type="match status" value="1"/>
</dbReference>